<protein>
    <submittedName>
        <fullName evidence="2">Uncharacterized protein</fullName>
    </submittedName>
</protein>
<proteinExistence type="predicted"/>
<name>A0A9E7JUH5_9LILI</name>
<dbReference type="EMBL" id="CP097506">
    <property type="protein sequence ID" value="URD94847.1"/>
    <property type="molecule type" value="Genomic_DNA"/>
</dbReference>
<evidence type="ECO:0000313" key="3">
    <source>
        <dbReference type="Proteomes" id="UP001055439"/>
    </source>
</evidence>
<evidence type="ECO:0000256" key="1">
    <source>
        <dbReference type="SAM" id="MobiDB-lite"/>
    </source>
</evidence>
<feature type="compositionally biased region" description="Polar residues" evidence="1">
    <location>
        <begin position="47"/>
        <end position="66"/>
    </location>
</feature>
<dbReference type="AlphaFoldDB" id="A0A9E7JUH5"/>
<dbReference type="Proteomes" id="UP001055439">
    <property type="component" value="Chromosome 4"/>
</dbReference>
<organism evidence="2 3">
    <name type="scientific">Musa troglodytarum</name>
    <name type="common">fe'i banana</name>
    <dbReference type="NCBI Taxonomy" id="320322"/>
    <lineage>
        <taxon>Eukaryota</taxon>
        <taxon>Viridiplantae</taxon>
        <taxon>Streptophyta</taxon>
        <taxon>Embryophyta</taxon>
        <taxon>Tracheophyta</taxon>
        <taxon>Spermatophyta</taxon>
        <taxon>Magnoliopsida</taxon>
        <taxon>Liliopsida</taxon>
        <taxon>Zingiberales</taxon>
        <taxon>Musaceae</taxon>
        <taxon>Musa</taxon>
    </lineage>
</organism>
<accession>A0A9E7JUH5</accession>
<sequence length="92" mass="10477">MVESEPWSWRQPSCRQLRLLLSRLMDDRLCHCLRWGGFLTPIRGGTTEVTGSQGSTETQSDSKNYQESSSLVQSLFLCLETAARLYHAENPK</sequence>
<gene>
    <name evidence="2" type="ORF">MUK42_35863</name>
</gene>
<keyword evidence="3" id="KW-1185">Reference proteome</keyword>
<feature type="region of interest" description="Disordered" evidence="1">
    <location>
        <begin position="42"/>
        <end position="66"/>
    </location>
</feature>
<evidence type="ECO:0000313" key="2">
    <source>
        <dbReference type="EMBL" id="URD94847.1"/>
    </source>
</evidence>
<reference evidence="2" key="1">
    <citation type="submission" date="2022-05" db="EMBL/GenBank/DDBJ databases">
        <title>The Musa troglodytarum L. genome provides insights into the mechanism of non-climacteric behaviour and enrichment of carotenoids.</title>
        <authorList>
            <person name="Wang J."/>
        </authorList>
    </citation>
    <scope>NUCLEOTIDE SEQUENCE</scope>
    <source>
        <tissue evidence="2">Leaf</tissue>
    </source>
</reference>